<dbReference type="Pfam" id="PF00043">
    <property type="entry name" value="GST_C"/>
    <property type="match status" value="1"/>
</dbReference>
<dbReference type="PROSITE" id="PS50404">
    <property type="entry name" value="GST_NTER"/>
    <property type="match status" value="1"/>
</dbReference>
<name>A0ABZ2C569_9PROT</name>
<accession>A0ABZ2C569</accession>
<dbReference type="SFLD" id="SFLDS00019">
    <property type="entry name" value="Glutathione_Transferase_(cytos"/>
    <property type="match status" value="1"/>
</dbReference>
<dbReference type="Gene3D" id="3.40.30.10">
    <property type="entry name" value="Glutaredoxin"/>
    <property type="match status" value="1"/>
</dbReference>
<keyword evidence="4" id="KW-1185">Reference proteome</keyword>
<evidence type="ECO:0000313" key="3">
    <source>
        <dbReference type="EMBL" id="WVX67579.1"/>
    </source>
</evidence>
<dbReference type="SUPFAM" id="SSF52833">
    <property type="entry name" value="Thioredoxin-like"/>
    <property type="match status" value="1"/>
</dbReference>
<feature type="domain" description="GST C-terminal" evidence="2">
    <location>
        <begin position="84"/>
        <end position="222"/>
    </location>
</feature>
<dbReference type="InterPro" id="IPR040079">
    <property type="entry name" value="Glutathione_S-Trfase"/>
</dbReference>
<feature type="domain" description="GST N-terminal" evidence="1">
    <location>
        <begin position="1"/>
        <end position="79"/>
    </location>
</feature>
<organism evidence="3 4">
    <name type="scientific">Candidatus Bealeia paramacronuclearis</name>
    <dbReference type="NCBI Taxonomy" id="1921001"/>
    <lineage>
        <taxon>Bacteria</taxon>
        <taxon>Pseudomonadati</taxon>
        <taxon>Pseudomonadota</taxon>
        <taxon>Alphaproteobacteria</taxon>
        <taxon>Holosporales</taxon>
        <taxon>Holosporaceae</taxon>
        <taxon>Candidatus Bealeia</taxon>
    </lineage>
</organism>
<dbReference type="SFLD" id="SFLDG00358">
    <property type="entry name" value="Main_(cytGST)"/>
    <property type="match status" value="1"/>
</dbReference>
<dbReference type="Pfam" id="PF13409">
    <property type="entry name" value="GST_N_2"/>
    <property type="match status" value="1"/>
</dbReference>
<dbReference type="SUPFAM" id="SSF47616">
    <property type="entry name" value="GST C-terminal domain-like"/>
    <property type="match status" value="1"/>
</dbReference>
<dbReference type="InterPro" id="IPR036249">
    <property type="entry name" value="Thioredoxin-like_sf"/>
</dbReference>
<gene>
    <name evidence="3" type="ORF">Bealeia1_01793</name>
</gene>
<dbReference type="InterPro" id="IPR004046">
    <property type="entry name" value="GST_C"/>
</dbReference>
<sequence length="222" mass="25963">MRTLYHYWLCPFSRKIRLMLHEKKLEFQPVVERIWEHRPQFVSMNPEGLTPVFVEDDGKVIANGYPIAEYLEEIYYDPPLLGDTSTQRAETRRLVAWFDEKFNMEVTHNLVFEKTMKRKMGLGGPDSGVIRAGQTNIHDHLAYIGWLVDQRNWLSGHHFSLADITAAAHLSCIDYLDNVPWDKHPEAKEWYTRMKSRPSFRAILQDTVPGITPAAHYMDLDF</sequence>
<evidence type="ECO:0000313" key="4">
    <source>
        <dbReference type="Proteomes" id="UP001330434"/>
    </source>
</evidence>
<protein>
    <submittedName>
        <fullName evidence="3">Glutathione S-transferase family protein</fullName>
    </submittedName>
</protein>
<dbReference type="InterPro" id="IPR036282">
    <property type="entry name" value="Glutathione-S-Trfase_C_sf"/>
</dbReference>
<dbReference type="Proteomes" id="UP001330434">
    <property type="component" value="Chromosome"/>
</dbReference>
<dbReference type="Gene3D" id="1.20.1050.10">
    <property type="match status" value="1"/>
</dbReference>
<dbReference type="PANTHER" id="PTHR44051">
    <property type="entry name" value="GLUTATHIONE S-TRANSFERASE-RELATED"/>
    <property type="match status" value="1"/>
</dbReference>
<dbReference type="InterPro" id="IPR004045">
    <property type="entry name" value="Glutathione_S-Trfase_N"/>
</dbReference>
<proteinExistence type="predicted"/>
<dbReference type="InterPro" id="IPR010987">
    <property type="entry name" value="Glutathione-S-Trfase_C-like"/>
</dbReference>
<dbReference type="EMBL" id="CP133270">
    <property type="protein sequence ID" value="WVX67579.1"/>
    <property type="molecule type" value="Genomic_DNA"/>
</dbReference>
<dbReference type="RefSeq" id="WP_331256296.1">
    <property type="nucleotide sequence ID" value="NZ_CP133270.1"/>
</dbReference>
<dbReference type="PROSITE" id="PS50405">
    <property type="entry name" value="GST_CTER"/>
    <property type="match status" value="1"/>
</dbReference>
<evidence type="ECO:0000259" key="2">
    <source>
        <dbReference type="PROSITE" id="PS50405"/>
    </source>
</evidence>
<dbReference type="CDD" id="cd00299">
    <property type="entry name" value="GST_C_family"/>
    <property type="match status" value="1"/>
</dbReference>
<dbReference type="PANTHER" id="PTHR44051:SF8">
    <property type="entry name" value="GLUTATHIONE S-TRANSFERASE GSTA"/>
    <property type="match status" value="1"/>
</dbReference>
<reference evidence="3 4" key="1">
    <citation type="journal article" date="2024" name="Environ. Microbiol.">
        <title>Novel evolutionary insights on the interactions of the Holosporales (Alphaproteobacteria) with eukaryotic hosts from comparative genomics.</title>
        <authorList>
            <person name="Giovannini M."/>
            <person name="Petroni G."/>
            <person name="Castelli M."/>
        </authorList>
    </citation>
    <scope>NUCLEOTIDE SEQUENCE [LARGE SCALE GENOMIC DNA]</scope>
    <source>
        <strain evidence="3 4">US_Bl 15I1</strain>
    </source>
</reference>
<dbReference type="CDD" id="cd00570">
    <property type="entry name" value="GST_N_family"/>
    <property type="match status" value="1"/>
</dbReference>
<evidence type="ECO:0000259" key="1">
    <source>
        <dbReference type="PROSITE" id="PS50404"/>
    </source>
</evidence>